<dbReference type="PANTHER" id="PTHR14493">
    <property type="entry name" value="UNKEMPT FAMILY MEMBER"/>
    <property type="match status" value="1"/>
</dbReference>
<gene>
    <name evidence="8" type="ORF">Rsub_01653</name>
</gene>
<dbReference type="InParanoid" id="A0A2V0NQ86"/>
<feature type="compositionally biased region" description="Low complexity" evidence="6">
    <location>
        <begin position="357"/>
        <end position="369"/>
    </location>
</feature>
<dbReference type="InterPro" id="IPR000571">
    <property type="entry name" value="Znf_CCCH"/>
</dbReference>
<evidence type="ECO:0000256" key="3">
    <source>
        <dbReference type="ARBA" id="ARBA00022833"/>
    </source>
</evidence>
<dbReference type="InterPro" id="IPR045234">
    <property type="entry name" value="Unkempt-like"/>
</dbReference>
<dbReference type="PROSITE" id="PS50103">
    <property type="entry name" value="ZF_C3H1"/>
    <property type="match status" value="1"/>
</dbReference>
<dbReference type="InterPro" id="IPR057444">
    <property type="entry name" value="Znf-CCCH_AtC3H23-like"/>
</dbReference>
<keyword evidence="4" id="KW-0238">DNA-binding</keyword>
<dbReference type="Proteomes" id="UP000247498">
    <property type="component" value="Unassembled WGS sequence"/>
</dbReference>
<feature type="zinc finger region" description="C3H1-type" evidence="5">
    <location>
        <begin position="62"/>
        <end position="90"/>
    </location>
</feature>
<dbReference type="OrthoDB" id="410307at2759"/>
<sequence>MMPPGGPANGAGPGQRAEMPEDWLQFSYKVTPCNKPFAHDWSSCPCSHAGERAARRDPRAVPYRSIACPYAKRRIPCPDGDQCLNAHNLYEYWLHPDRFKTEICQHGQCCTRPVCFFAHTAEEIRALPPGLPPAELCWGTGASQRSAAQRFSASRSGAVVAAAAMGGAGVGGFVEPAVWGQAAAAGGGGGVRQRFSAVQAAAGAPHAQAALGAAVPGMGGALILGEPPHGHAGALSGLLLQPAAYQQAAGAMLGGGAVGGAPMMLVGSSSNGGGSGRAGAGASAAAGGAPAGLPAGAYAGAFGGAAAYWAGPAPGGAGRQAAVAPGGVAAGMYFGALQPSSPQLVYGSGQQLLQQVALQQQQQQQQQQHQHQHQHQ</sequence>
<dbReference type="EMBL" id="BDRX01000006">
    <property type="protein sequence ID" value="GBF88752.1"/>
    <property type="molecule type" value="Genomic_DNA"/>
</dbReference>
<keyword evidence="3 5" id="KW-0862">Zinc</keyword>
<accession>A0A2V0NQ86</accession>
<protein>
    <recommendedName>
        <fullName evidence="7">C3H1-type domain-containing protein</fullName>
    </recommendedName>
</protein>
<evidence type="ECO:0000256" key="6">
    <source>
        <dbReference type="SAM" id="MobiDB-lite"/>
    </source>
</evidence>
<feature type="domain" description="C3H1-type" evidence="7">
    <location>
        <begin position="62"/>
        <end position="90"/>
    </location>
</feature>
<feature type="region of interest" description="Disordered" evidence="6">
    <location>
        <begin position="357"/>
        <end position="376"/>
    </location>
</feature>
<dbReference type="PANTHER" id="PTHR14493:SF50">
    <property type="entry name" value="RING FINGER PROTEIN UNKEMPT"/>
    <property type="match status" value="1"/>
</dbReference>
<evidence type="ECO:0000259" key="7">
    <source>
        <dbReference type="PROSITE" id="PS50103"/>
    </source>
</evidence>
<keyword evidence="2 5" id="KW-0863">Zinc-finger</keyword>
<reference evidence="8 9" key="1">
    <citation type="journal article" date="2018" name="Sci. Rep.">
        <title>Raphidocelis subcapitata (=Pseudokirchneriella subcapitata) provides an insight into genome evolution and environmental adaptations in the Sphaeropleales.</title>
        <authorList>
            <person name="Suzuki S."/>
            <person name="Yamaguchi H."/>
            <person name="Nakajima N."/>
            <person name="Kawachi M."/>
        </authorList>
    </citation>
    <scope>NUCLEOTIDE SEQUENCE [LARGE SCALE GENOMIC DNA]</scope>
    <source>
        <strain evidence="8 9">NIES-35</strain>
    </source>
</reference>
<evidence type="ECO:0000256" key="1">
    <source>
        <dbReference type="ARBA" id="ARBA00022723"/>
    </source>
</evidence>
<evidence type="ECO:0000313" key="8">
    <source>
        <dbReference type="EMBL" id="GBF88752.1"/>
    </source>
</evidence>
<comment type="caution">
    <text evidence="8">The sequence shown here is derived from an EMBL/GenBank/DDBJ whole genome shotgun (WGS) entry which is preliminary data.</text>
</comment>
<dbReference type="GO" id="GO:0008270">
    <property type="term" value="F:zinc ion binding"/>
    <property type="evidence" value="ECO:0007669"/>
    <property type="project" value="UniProtKB-KW"/>
</dbReference>
<evidence type="ECO:0000313" key="9">
    <source>
        <dbReference type="Proteomes" id="UP000247498"/>
    </source>
</evidence>
<organism evidence="8 9">
    <name type="scientific">Raphidocelis subcapitata</name>
    <dbReference type="NCBI Taxonomy" id="307507"/>
    <lineage>
        <taxon>Eukaryota</taxon>
        <taxon>Viridiplantae</taxon>
        <taxon>Chlorophyta</taxon>
        <taxon>core chlorophytes</taxon>
        <taxon>Chlorophyceae</taxon>
        <taxon>CS clade</taxon>
        <taxon>Sphaeropleales</taxon>
        <taxon>Selenastraceae</taxon>
        <taxon>Raphidocelis</taxon>
    </lineage>
</organism>
<name>A0A2V0NQ86_9CHLO</name>
<dbReference type="GO" id="GO:0003677">
    <property type="term" value="F:DNA binding"/>
    <property type="evidence" value="ECO:0007669"/>
    <property type="project" value="UniProtKB-KW"/>
</dbReference>
<evidence type="ECO:0000256" key="5">
    <source>
        <dbReference type="PROSITE-ProRule" id="PRU00723"/>
    </source>
</evidence>
<keyword evidence="1 5" id="KW-0479">Metal-binding</keyword>
<evidence type="ECO:0000256" key="4">
    <source>
        <dbReference type="ARBA" id="ARBA00023125"/>
    </source>
</evidence>
<proteinExistence type="predicted"/>
<dbReference type="AlphaFoldDB" id="A0A2V0NQ86"/>
<evidence type="ECO:0000256" key="2">
    <source>
        <dbReference type="ARBA" id="ARBA00022771"/>
    </source>
</evidence>
<keyword evidence="9" id="KW-1185">Reference proteome</keyword>
<dbReference type="Pfam" id="PF25512">
    <property type="entry name" value="zf-CCCH_AtC3H23"/>
    <property type="match status" value="1"/>
</dbReference>